<evidence type="ECO:0000313" key="4">
    <source>
        <dbReference type="Proteomes" id="UP001595645"/>
    </source>
</evidence>
<dbReference type="SUPFAM" id="SSF109604">
    <property type="entry name" value="HD-domain/PDEase-like"/>
    <property type="match status" value="1"/>
</dbReference>
<comment type="caution">
    <text evidence="3">The sequence shown here is derived from an EMBL/GenBank/DDBJ whole genome shotgun (WGS) entry which is preliminary data.</text>
</comment>
<protein>
    <submittedName>
        <fullName evidence="3">HD domain-containing protein</fullName>
    </submittedName>
</protein>
<accession>A0ABV7NTD8</accession>
<dbReference type="Proteomes" id="UP001595645">
    <property type="component" value="Unassembled WGS sequence"/>
</dbReference>
<gene>
    <name evidence="3" type="ORF">ACFOSH_11465</name>
</gene>
<organism evidence="3 4">
    <name type="scientific">Amycolatopsis speibonae</name>
    <dbReference type="NCBI Taxonomy" id="1450224"/>
    <lineage>
        <taxon>Bacteria</taxon>
        <taxon>Bacillati</taxon>
        <taxon>Actinomycetota</taxon>
        <taxon>Actinomycetes</taxon>
        <taxon>Pseudonocardiales</taxon>
        <taxon>Pseudonocardiaceae</taxon>
        <taxon>Amycolatopsis</taxon>
    </lineage>
</organism>
<dbReference type="EMBL" id="JBHRWK010000014">
    <property type="protein sequence ID" value="MFC3450049.1"/>
    <property type="molecule type" value="Genomic_DNA"/>
</dbReference>
<name>A0ABV7NTD8_9PSEU</name>
<reference evidence="4" key="1">
    <citation type="journal article" date="2019" name="Int. J. Syst. Evol. Microbiol.">
        <title>The Global Catalogue of Microorganisms (GCM) 10K type strain sequencing project: providing services to taxonomists for standard genome sequencing and annotation.</title>
        <authorList>
            <consortium name="The Broad Institute Genomics Platform"/>
            <consortium name="The Broad Institute Genome Sequencing Center for Infectious Disease"/>
            <person name="Wu L."/>
            <person name="Ma J."/>
        </authorList>
    </citation>
    <scope>NUCLEOTIDE SEQUENCE [LARGE SCALE GENOMIC DNA]</scope>
    <source>
        <strain evidence="4">CGMCC 4.7676</strain>
    </source>
</reference>
<feature type="domain" description="HD" evidence="2">
    <location>
        <begin position="40"/>
        <end position="139"/>
    </location>
</feature>
<sequence length="196" mass="21250">MPSSSLRRALTGTGEPPLRPLPDDVSALLEELSAPPRLAAHLRAVHDVACSLADWLEKQHPDVAFDREATLFGAAVHDIGKTIHREELSGPGSAHEQAGYELLVSRGIDADRARFARTHAAWNADVGVEDLLVSVADKVWKAKRVTDLEQLLVDRLTVVSGQPSWEVFLALDDMLDRIAATADGRLAFQASHPVDG</sequence>
<keyword evidence="4" id="KW-1185">Reference proteome</keyword>
<dbReference type="InterPro" id="IPR006674">
    <property type="entry name" value="HD_domain"/>
</dbReference>
<evidence type="ECO:0000313" key="3">
    <source>
        <dbReference type="EMBL" id="MFC3450049.1"/>
    </source>
</evidence>
<evidence type="ECO:0000259" key="2">
    <source>
        <dbReference type="Pfam" id="PF01966"/>
    </source>
</evidence>
<dbReference type="RefSeq" id="WP_378238717.1">
    <property type="nucleotide sequence ID" value="NZ_JBHRWK010000014.1"/>
</dbReference>
<evidence type="ECO:0000256" key="1">
    <source>
        <dbReference type="SAM" id="MobiDB-lite"/>
    </source>
</evidence>
<feature type="region of interest" description="Disordered" evidence="1">
    <location>
        <begin position="1"/>
        <end position="22"/>
    </location>
</feature>
<proteinExistence type="predicted"/>
<dbReference type="Gene3D" id="1.10.3210.10">
    <property type="entry name" value="Hypothetical protein af1432"/>
    <property type="match status" value="1"/>
</dbReference>
<dbReference type="Pfam" id="PF01966">
    <property type="entry name" value="HD"/>
    <property type="match status" value="1"/>
</dbReference>